<organism evidence="5 6">
    <name type="scientific">Nostocoides vanveenii</name>
    <dbReference type="NCBI Taxonomy" id="330835"/>
    <lineage>
        <taxon>Bacteria</taxon>
        <taxon>Bacillati</taxon>
        <taxon>Actinomycetota</taxon>
        <taxon>Actinomycetes</taxon>
        <taxon>Micrococcales</taxon>
        <taxon>Intrasporangiaceae</taxon>
        <taxon>Nostocoides</taxon>
    </lineage>
</organism>
<feature type="domain" description="HpcH/HpaI aldolase/citrate lyase" evidence="4">
    <location>
        <begin position="11"/>
        <end position="212"/>
    </location>
</feature>
<evidence type="ECO:0000256" key="2">
    <source>
        <dbReference type="ARBA" id="ARBA00022723"/>
    </source>
</evidence>
<keyword evidence="6" id="KW-1185">Reference proteome</keyword>
<dbReference type="InterPro" id="IPR011206">
    <property type="entry name" value="Citrate_lyase_beta/mcl1/mcl2"/>
</dbReference>
<gene>
    <name evidence="5" type="primary">citE</name>
    <name evidence="5" type="ORF">GCM10009810_09710</name>
</gene>
<dbReference type="EMBL" id="BAAAPN010000025">
    <property type="protein sequence ID" value="GAA1751453.1"/>
    <property type="molecule type" value="Genomic_DNA"/>
</dbReference>
<keyword evidence="2" id="KW-0479">Metal-binding</keyword>
<comment type="caution">
    <text evidence="5">The sequence shown here is derived from an EMBL/GenBank/DDBJ whole genome shotgun (WGS) entry which is preliminary data.</text>
</comment>
<dbReference type="InterPro" id="IPR040442">
    <property type="entry name" value="Pyrv_kinase-like_dom_sf"/>
</dbReference>
<name>A0ABP4WF81_9MICO</name>
<proteinExistence type="predicted"/>
<reference evidence="6" key="1">
    <citation type="journal article" date="2019" name="Int. J. Syst. Evol. Microbiol.">
        <title>The Global Catalogue of Microorganisms (GCM) 10K type strain sequencing project: providing services to taxonomists for standard genome sequencing and annotation.</title>
        <authorList>
            <consortium name="The Broad Institute Genomics Platform"/>
            <consortium name="The Broad Institute Genome Sequencing Center for Infectious Disease"/>
            <person name="Wu L."/>
            <person name="Ma J."/>
        </authorList>
    </citation>
    <scope>NUCLEOTIDE SEQUENCE [LARGE SCALE GENOMIC DNA]</scope>
    <source>
        <strain evidence="6">JCM 15591</strain>
    </source>
</reference>
<dbReference type="PIRSF" id="PIRSF015582">
    <property type="entry name" value="Cit_lyase_B"/>
    <property type="match status" value="1"/>
</dbReference>
<evidence type="ECO:0000259" key="4">
    <source>
        <dbReference type="Pfam" id="PF03328"/>
    </source>
</evidence>
<dbReference type="PANTHER" id="PTHR32308:SF10">
    <property type="entry name" value="CITRATE LYASE SUBUNIT BETA"/>
    <property type="match status" value="1"/>
</dbReference>
<evidence type="ECO:0000256" key="1">
    <source>
        <dbReference type="ARBA" id="ARBA00001946"/>
    </source>
</evidence>
<dbReference type="RefSeq" id="WP_344062903.1">
    <property type="nucleotide sequence ID" value="NZ_BAAAPN010000025.1"/>
</dbReference>
<dbReference type="Proteomes" id="UP001501475">
    <property type="component" value="Unassembled WGS sequence"/>
</dbReference>
<dbReference type="PANTHER" id="PTHR32308">
    <property type="entry name" value="LYASE BETA SUBUNIT, PUTATIVE (AFU_ORTHOLOGUE AFUA_4G13030)-RELATED"/>
    <property type="match status" value="1"/>
</dbReference>
<evidence type="ECO:0000313" key="6">
    <source>
        <dbReference type="Proteomes" id="UP001501475"/>
    </source>
</evidence>
<sequence>MTAWQPGPAWLFCPADRPDRYAKAAGRADVVIIDLEDAVAPDRKAQARADLTAYGDCDPERTLVRVNPAGTADHERDLEALARNQIRRVMLAKTELPEDVTGLSGYDVVALFETPRGIVRAAEIMRVPHVVGAMWGAEDLVAAMGGTSSRDAVGAYRPYAVHAQSVALLAAKAEGKLAIDAVHLDIPDLDGLRAETATAAASGFDAKALIHPGHVGVVREVYAPTPERVAWAERVLAGVAEHGAGVFSLDGQMVDGPVVAQARRVLGWVAN</sequence>
<comment type="cofactor">
    <cofactor evidence="1">
        <name>Mg(2+)</name>
        <dbReference type="ChEBI" id="CHEBI:18420"/>
    </cofactor>
</comment>
<accession>A0ABP4WF81</accession>
<evidence type="ECO:0000313" key="5">
    <source>
        <dbReference type="EMBL" id="GAA1751453.1"/>
    </source>
</evidence>
<protein>
    <submittedName>
        <fullName evidence="5">Citrate (Pro-3S)-lyase subunit beta</fullName>
    </submittedName>
</protein>
<dbReference type="Gene3D" id="3.20.20.60">
    <property type="entry name" value="Phosphoenolpyruvate-binding domains"/>
    <property type="match status" value="1"/>
</dbReference>
<keyword evidence="3" id="KW-0460">Magnesium</keyword>
<dbReference type="InterPro" id="IPR015813">
    <property type="entry name" value="Pyrv/PenolPyrv_kinase-like_dom"/>
</dbReference>
<dbReference type="InterPro" id="IPR005000">
    <property type="entry name" value="Aldolase/citrate-lyase_domain"/>
</dbReference>
<evidence type="ECO:0000256" key="3">
    <source>
        <dbReference type="ARBA" id="ARBA00022842"/>
    </source>
</evidence>
<dbReference type="Pfam" id="PF03328">
    <property type="entry name" value="HpcH_HpaI"/>
    <property type="match status" value="1"/>
</dbReference>
<dbReference type="SUPFAM" id="SSF51621">
    <property type="entry name" value="Phosphoenolpyruvate/pyruvate domain"/>
    <property type="match status" value="1"/>
</dbReference>